<proteinExistence type="predicted"/>
<keyword evidence="1" id="KW-0808">Transferase</keyword>
<organism evidence="1 2">
    <name type="scientific">Campylobacter mucosalis CCUG 21559</name>
    <dbReference type="NCBI Taxonomy" id="1032067"/>
    <lineage>
        <taxon>Bacteria</taxon>
        <taxon>Pseudomonadati</taxon>
        <taxon>Campylobacterota</taxon>
        <taxon>Epsilonproteobacteria</taxon>
        <taxon>Campylobacterales</taxon>
        <taxon>Campylobacteraceae</taxon>
        <taxon>Campylobacter</taxon>
    </lineage>
</organism>
<protein>
    <submittedName>
        <fullName evidence="1">Alpha-2,3-sialyltransferase</fullName>
    </submittedName>
</protein>
<name>A0A6G5QIA2_9BACT</name>
<evidence type="ECO:0000313" key="1">
    <source>
        <dbReference type="EMBL" id="QCD45344.1"/>
    </source>
</evidence>
<dbReference type="InterPro" id="IPR009251">
    <property type="entry name" value="A-2_3-sialyltransferase"/>
</dbReference>
<dbReference type="InterPro" id="IPR036715">
    <property type="entry name" value="A-2_3-sialylTrfase_sf"/>
</dbReference>
<dbReference type="Proteomes" id="UP000503264">
    <property type="component" value="Chromosome"/>
</dbReference>
<dbReference type="EMBL" id="CP012542">
    <property type="protein sequence ID" value="QCD45344.1"/>
    <property type="molecule type" value="Genomic_DNA"/>
</dbReference>
<sequence length="314" mass="36950">MTHYKFLRNKKKGGGLNSTNALISGNGPSLKNIDYSLLPDSYDIFRCNQFYFEDRYFLGKRCDFAFLNSGVALEQYLTFKTLEEKDEYIIKNIVLSNLCLSKFEVEELKNIKKIFFPDVEDGYETYSKLKDFDTFVKFNETYKNNRITSGIYMCAYAIAKGYKNIYLTGIDFYSKEVDYYAFDTKKKNLTTIINNFKTDHYKFSYHKEYFDVEALIFLKNNYDVNFICISPNSLLDKHLRDKNIHTEPKKNEECKFTPSNKPKNYTNDIIMPSQEARKRYLIATNHLIAIGSDFKKFTKQQIRKLLVKLGLNLT</sequence>
<dbReference type="GO" id="GO:0016757">
    <property type="term" value="F:glycosyltransferase activity"/>
    <property type="evidence" value="ECO:0007669"/>
    <property type="project" value="UniProtKB-KW"/>
</dbReference>
<keyword evidence="1" id="KW-0328">Glycosyltransferase</keyword>
<dbReference type="Pfam" id="PF06002">
    <property type="entry name" value="CST-I"/>
    <property type="match status" value="1"/>
</dbReference>
<accession>A0A6G5QIA2</accession>
<reference evidence="1 2" key="1">
    <citation type="submission" date="2016-07" db="EMBL/GenBank/DDBJ databases">
        <title>Comparative genomics of the Campylobacter concisus group.</title>
        <authorList>
            <person name="Miller W.G."/>
            <person name="Yee E."/>
            <person name="Chapman M.H."/>
            <person name="Huynh S."/>
            <person name="Bono J.L."/>
            <person name="On S.L.W."/>
            <person name="StLeger J."/>
            <person name="Foster G."/>
            <person name="Parker C.T."/>
        </authorList>
    </citation>
    <scope>NUCLEOTIDE SEQUENCE [LARGE SCALE GENOMIC DNA]</scope>
    <source>
        <strain evidence="1 2">CCUG 21559</strain>
    </source>
</reference>
<dbReference type="AlphaFoldDB" id="A0A6G5QIA2"/>
<keyword evidence="2" id="KW-1185">Reference proteome</keyword>
<dbReference type="Gene3D" id="3.90.1480.10">
    <property type="entry name" value="Alpha-2,3-sialyltransferase"/>
    <property type="match status" value="1"/>
</dbReference>
<dbReference type="SUPFAM" id="SSF102414">
    <property type="entry name" value="Alpha-2,3/8-sialyltransferase CstII"/>
    <property type="match status" value="1"/>
</dbReference>
<gene>
    <name evidence="1" type="primary">cstI</name>
    <name evidence="1" type="ORF">CMUC_1594</name>
</gene>
<evidence type="ECO:0000313" key="2">
    <source>
        <dbReference type="Proteomes" id="UP000503264"/>
    </source>
</evidence>